<accession>A0ABT1KWD5</accession>
<gene>
    <name evidence="2" type="ORF">NCI01_09085</name>
</gene>
<comment type="caution">
    <text evidence="2">The sequence shown here is derived from an EMBL/GenBank/DDBJ whole genome shotgun (WGS) entry which is preliminary data.</text>
</comment>
<proteinExistence type="predicted"/>
<dbReference type="RefSeq" id="WP_254181155.1">
    <property type="nucleotide sequence ID" value="NZ_JANARS010000003.1"/>
</dbReference>
<feature type="compositionally biased region" description="Basic and acidic residues" evidence="1">
    <location>
        <begin position="54"/>
        <end position="65"/>
    </location>
</feature>
<evidence type="ECO:0000313" key="2">
    <source>
        <dbReference type="EMBL" id="MCP3421947.1"/>
    </source>
</evidence>
<keyword evidence="3" id="KW-1185">Reference proteome</keyword>
<protein>
    <submittedName>
        <fullName evidence="2">Uncharacterized protein</fullName>
    </submittedName>
</protein>
<feature type="compositionally biased region" description="Low complexity" evidence="1">
    <location>
        <begin position="23"/>
        <end position="33"/>
    </location>
</feature>
<dbReference type="EMBL" id="JANARS010000003">
    <property type="protein sequence ID" value="MCP3421947.1"/>
    <property type="molecule type" value="Genomic_DNA"/>
</dbReference>
<evidence type="ECO:0000313" key="3">
    <source>
        <dbReference type="Proteomes" id="UP001204524"/>
    </source>
</evidence>
<name>A0ABT1KWD5_9ACTN</name>
<evidence type="ECO:0000256" key="1">
    <source>
        <dbReference type="SAM" id="MobiDB-lite"/>
    </source>
</evidence>
<organism evidence="2 3">
    <name type="scientific">Nocardioides pinisoli</name>
    <dbReference type="NCBI Taxonomy" id="2950279"/>
    <lineage>
        <taxon>Bacteria</taxon>
        <taxon>Bacillati</taxon>
        <taxon>Actinomycetota</taxon>
        <taxon>Actinomycetes</taxon>
        <taxon>Propionibacteriales</taxon>
        <taxon>Nocardioidaceae</taxon>
        <taxon>Nocardioides</taxon>
    </lineage>
</organism>
<sequence length="65" mass="7309">MNDMSKAEAMRAAREARDRAGSSRRSSAAAIESAMKRYLSAEQYHQLTEEAPADDERHEPIDRGE</sequence>
<feature type="compositionally biased region" description="Basic and acidic residues" evidence="1">
    <location>
        <begin position="1"/>
        <end position="21"/>
    </location>
</feature>
<feature type="region of interest" description="Disordered" evidence="1">
    <location>
        <begin position="1"/>
        <end position="65"/>
    </location>
</feature>
<reference evidence="2 3" key="1">
    <citation type="submission" date="2022-06" db="EMBL/GenBank/DDBJ databases">
        <authorList>
            <person name="So Y."/>
        </authorList>
    </citation>
    <scope>NUCLEOTIDE SEQUENCE [LARGE SCALE GENOMIC DNA]</scope>
    <source>
        <strain evidence="2 3">STR3</strain>
    </source>
</reference>
<dbReference type="Proteomes" id="UP001204524">
    <property type="component" value="Unassembled WGS sequence"/>
</dbReference>